<name>A0ABX8YY44_9BACT</name>
<keyword evidence="1" id="KW-0812">Transmembrane</keyword>
<dbReference type="SUPFAM" id="SSF48452">
    <property type="entry name" value="TPR-like"/>
    <property type="match status" value="1"/>
</dbReference>
<protein>
    <recommendedName>
        <fullName evidence="4">Tetratricopeptide repeat protein</fullName>
    </recommendedName>
</protein>
<dbReference type="InterPro" id="IPR011990">
    <property type="entry name" value="TPR-like_helical_dom_sf"/>
</dbReference>
<accession>A0ABX8YY44</accession>
<keyword evidence="1" id="KW-1133">Transmembrane helix</keyword>
<feature type="transmembrane region" description="Helical" evidence="1">
    <location>
        <begin position="84"/>
        <end position="106"/>
    </location>
</feature>
<feature type="transmembrane region" description="Helical" evidence="1">
    <location>
        <begin position="54"/>
        <end position="78"/>
    </location>
</feature>
<proteinExistence type="predicted"/>
<organism evidence="2 3">
    <name type="scientific">Candidatus Rhabdochlamydia porcellionis</name>
    <dbReference type="NCBI Taxonomy" id="225148"/>
    <lineage>
        <taxon>Bacteria</taxon>
        <taxon>Pseudomonadati</taxon>
        <taxon>Chlamydiota</taxon>
        <taxon>Chlamydiia</taxon>
        <taxon>Parachlamydiales</taxon>
        <taxon>Candidatus Rhabdochlamydiaceae</taxon>
        <taxon>Candidatus Rhabdochlamydia</taxon>
    </lineage>
</organism>
<dbReference type="EMBL" id="CP075585">
    <property type="protein sequence ID" value="QZA58195.1"/>
    <property type="molecule type" value="Genomic_DNA"/>
</dbReference>
<evidence type="ECO:0000313" key="3">
    <source>
        <dbReference type="Proteomes" id="UP000822862"/>
    </source>
</evidence>
<evidence type="ECO:0000313" key="2">
    <source>
        <dbReference type="EMBL" id="QZA58195.1"/>
    </source>
</evidence>
<evidence type="ECO:0008006" key="4">
    <source>
        <dbReference type="Google" id="ProtNLM"/>
    </source>
</evidence>
<dbReference type="Proteomes" id="UP000822862">
    <property type="component" value="Chromosome"/>
</dbReference>
<keyword evidence="3" id="KW-1185">Reference proteome</keyword>
<sequence length="358" mass="42206">MRKTIYSFKSCYVLTLKTCMTTTQNIHSDYKLHTEIAKVCSEYQKSFKNITRQYAFFHIIFFLITFIELSILVLFFTFLTKPAVIAFTLAGIFLTSFSYFMLHFYFQAKKPQQMQDMHNQFIQDCIHHISSSNDLAEYHLFLSQALHIFLNTFSYQELQYYSLPLQSKAISSLMEKFSVWMHWKDLYLMKEKILFSIIEQHIEYVKLYPTDLQAHVGLGKAYLELANLYCHPDKIYEKKLPWISPEYNSEELQTKFTKSCYRAIEEFHILDAYSPENPWVHVQLAGIYHNLDEPLKEIEHYEKVLAVAEKEEQILLRLGTLYFQNGASAKGLQLYEKLKQISEQAAAELLSQYGSFSL</sequence>
<reference evidence="2 3" key="1">
    <citation type="submission" date="2020-01" db="EMBL/GenBank/DDBJ databases">
        <authorList>
            <person name="Sixt B."/>
            <person name="Schulz F."/>
            <person name="Kostanjsek R."/>
            <person name="Koestlbacher S."/>
            <person name="Collingro A."/>
            <person name="Toenshoff E."/>
            <person name="Horn M."/>
        </authorList>
    </citation>
    <scope>NUCLEOTIDE SEQUENCE [LARGE SCALE GENOMIC DNA]</scope>
    <source>
        <strain evidence="2 3">15C</strain>
    </source>
</reference>
<gene>
    <name evidence="2" type="ORF">RHAB15C_0000065</name>
</gene>
<dbReference type="Gene3D" id="1.25.40.10">
    <property type="entry name" value="Tetratricopeptide repeat domain"/>
    <property type="match status" value="1"/>
</dbReference>
<keyword evidence="1" id="KW-0472">Membrane</keyword>
<evidence type="ECO:0000256" key="1">
    <source>
        <dbReference type="SAM" id="Phobius"/>
    </source>
</evidence>
<reference evidence="2 3" key="2">
    <citation type="submission" date="2021-05" db="EMBL/GenBank/DDBJ databases">
        <title>Ecology and evolution of chlamydial symbionts of arthropods.</title>
        <authorList>
            <person name="Halter T."/>
            <person name="Sixt B.S."/>
            <person name="Toenshoff E.R."/>
            <person name="Koestlbacher S."/>
            <person name="Schulz F."/>
            <person name="Kostanjsek R."/>
            <person name="Collingro A."/>
            <person name="Hendrickx F."/>
            <person name="Horn M."/>
        </authorList>
    </citation>
    <scope>NUCLEOTIDE SEQUENCE [LARGE SCALE GENOMIC DNA]</scope>
    <source>
        <strain evidence="2 3">15C</strain>
    </source>
</reference>